<reference evidence="2" key="1">
    <citation type="submission" date="2020-05" db="EMBL/GenBank/DDBJ databases">
        <authorList>
            <person name="Chiriac C."/>
            <person name="Salcher M."/>
            <person name="Ghai R."/>
            <person name="Kavagutti S V."/>
        </authorList>
    </citation>
    <scope>NUCLEOTIDE SEQUENCE</scope>
</reference>
<dbReference type="AlphaFoldDB" id="A0A6J6CPK4"/>
<dbReference type="EMBL" id="CAEZTB010000026">
    <property type="protein sequence ID" value="CAB4552309.1"/>
    <property type="molecule type" value="Genomic_DNA"/>
</dbReference>
<proteinExistence type="predicted"/>
<organism evidence="2">
    <name type="scientific">freshwater metagenome</name>
    <dbReference type="NCBI Taxonomy" id="449393"/>
    <lineage>
        <taxon>unclassified sequences</taxon>
        <taxon>metagenomes</taxon>
        <taxon>ecological metagenomes</taxon>
    </lineage>
</organism>
<evidence type="ECO:0000313" key="2">
    <source>
        <dbReference type="EMBL" id="CAB4552309.1"/>
    </source>
</evidence>
<feature type="region of interest" description="Disordered" evidence="1">
    <location>
        <begin position="43"/>
        <end position="62"/>
    </location>
</feature>
<protein>
    <submittedName>
        <fullName evidence="2">Unannotated protein</fullName>
    </submittedName>
</protein>
<name>A0A6J6CPK4_9ZZZZ</name>
<accession>A0A6J6CPK4</accession>
<gene>
    <name evidence="2" type="ORF">UFOPK1581_00259</name>
</gene>
<evidence type="ECO:0000256" key="1">
    <source>
        <dbReference type="SAM" id="MobiDB-lite"/>
    </source>
</evidence>
<sequence>MGFLSFGFARSSISSQSSSATTRTKSAKGKEVAERRFLNKVAASRNLPSDSGENSDSRSRLSLVTSSRASTIVSSWRKTPSCLGPDSFLAITNSRSMSFAPIRHLAPVSNLISSLPASTRWMTFKAETRSTISGSSSNPPRPTTSTSIPFDCNASTISAIADLLRINTAQLAPSASAGLNQSAICWASCSMVSIKRTCTSPLGASGMASSFTGSTRCSKGLGISKLA</sequence>